<evidence type="ECO:0000313" key="2">
    <source>
        <dbReference type="EMBL" id="CAE4614135.1"/>
    </source>
</evidence>
<dbReference type="InterPro" id="IPR027417">
    <property type="entry name" value="P-loop_NTPase"/>
</dbReference>
<reference evidence="2" key="1">
    <citation type="submission" date="2021-01" db="EMBL/GenBank/DDBJ databases">
        <authorList>
            <person name="Corre E."/>
            <person name="Pelletier E."/>
            <person name="Niang G."/>
            <person name="Scheremetjew M."/>
            <person name="Finn R."/>
            <person name="Kale V."/>
            <person name="Holt S."/>
            <person name="Cochrane G."/>
            <person name="Meng A."/>
            <person name="Brown T."/>
            <person name="Cohen L."/>
        </authorList>
    </citation>
    <scope>NUCLEOTIDE SEQUENCE</scope>
    <source>
        <strain evidence="2">GSO104</strain>
    </source>
</reference>
<accession>A0A7S4RGW0</accession>
<dbReference type="EMBL" id="HBNS01023442">
    <property type="protein sequence ID" value="CAE4614135.1"/>
    <property type="molecule type" value="Transcribed_RNA"/>
</dbReference>
<dbReference type="Gene3D" id="3.40.50.300">
    <property type="entry name" value="P-loop containing nucleotide triphosphate hydrolases"/>
    <property type="match status" value="1"/>
</dbReference>
<name>A0A7S4RGW0_9STRA</name>
<dbReference type="PANTHER" id="PTHR32301:SF6">
    <property type="entry name" value="GOLVESIN-RELATED"/>
    <property type="match status" value="1"/>
</dbReference>
<dbReference type="InterPro" id="IPR053259">
    <property type="entry name" value="Golvesin-related_Golgi"/>
</dbReference>
<evidence type="ECO:0008006" key="3">
    <source>
        <dbReference type="Google" id="ProtNLM"/>
    </source>
</evidence>
<sequence>MSSYEAYPSRNYASKVIFLFLLIFMMTMSGLNPINSFSEPKKSFSVVKTLALPDSLENNLADVNAPFGVGDDVFGRVGRKNTPLYWHIPKAGGTSVRDFYRDEECYGFVWAASCPQGAQCLGMTKLKLDSNIPLVDTDSMEGLKHSKSLELVQSGFADIISATRAYDATDILFDPIHQGRMFAIFRHPVERAVSMFYYLQQATWESTYNPIYKDITIHDYARSSVTDDNWMVRSLVGKADNIGTPLTRQDLDVAIEIIRRKCVVGLMDDMEETIHRFNSYFSFRESGEQKNDKTKSPKCKEYITSGSNTNSHPPLEEGSETWKLLEQKNAADVILYREAEQIFKEQNSLIPH</sequence>
<feature type="transmembrane region" description="Helical" evidence="1">
    <location>
        <begin position="12"/>
        <end position="31"/>
    </location>
</feature>
<keyword evidence="1" id="KW-1133">Transmembrane helix</keyword>
<protein>
    <recommendedName>
        <fullName evidence="3">Sulfotransferase domain-containing protein</fullName>
    </recommendedName>
</protein>
<evidence type="ECO:0000256" key="1">
    <source>
        <dbReference type="SAM" id="Phobius"/>
    </source>
</evidence>
<dbReference type="PANTHER" id="PTHR32301">
    <property type="entry name" value="COUNTIN RECEPTOR CNR3-RELATED"/>
    <property type="match status" value="1"/>
</dbReference>
<proteinExistence type="predicted"/>
<keyword evidence="1" id="KW-0812">Transmembrane</keyword>
<keyword evidence="1" id="KW-0472">Membrane</keyword>
<organism evidence="2">
    <name type="scientific">Ditylum brightwellii</name>
    <dbReference type="NCBI Taxonomy" id="49249"/>
    <lineage>
        <taxon>Eukaryota</taxon>
        <taxon>Sar</taxon>
        <taxon>Stramenopiles</taxon>
        <taxon>Ochrophyta</taxon>
        <taxon>Bacillariophyta</taxon>
        <taxon>Mediophyceae</taxon>
        <taxon>Lithodesmiophycidae</taxon>
        <taxon>Lithodesmiales</taxon>
        <taxon>Lithodesmiaceae</taxon>
        <taxon>Ditylum</taxon>
    </lineage>
</organism>
<gene>
    <name evidence="2" type="ORF">DBRI00130_LOCUS18533</name>
</gene>
<dbReference type="AlphaFoldDB" id="A0A7S4RGW0"/>